<proteinExistence type="predicted"/>
<name>A0AB73BVP0_9FUSO</name>
<accession>A0AB73BVP0</accession>
<dbReference type="EMBL" id="JAAC01000108">
    <property type="protein sequence ID" value="KDE62863.1"/>
    <property type="molecule type" value="Genomic_DNA"/>
</dbReference>
<gene>
    <name evidence="1" type="ORF">FUSO3_06925</name>
</gene>
<comment type="caution">
    <text evidence="1">The sequence shown here is derived from an EMBL/GenBank/DDBJ whole genome shotgun (WGS) entry which is preliminary data.</text>
</comment>
<protein>
    <submittedName>
        <fullName evidence="1">Uncharacterized protein</fullName>
    </submittedName>
</protein>
<dbReference type="Proteomes" id="UP000027473">
    <property type="component" value="Unassembled WGS sequence"/>
</dbReference>
<organism evidence="1 2">
    <name type="scientific">Fusobacterium necrophorum BL</name>
    <dbReference type="NCBI Taxonomy" id="1441732"/>
    <lineage>
        <taxon>Bacteria</taxon>
        <taxon>Fusobacteriati</taxon>
        <taxon>Fusobacteriota</taxon>
        <taxon>Fusobacteriia</taxon>
        <taxon>Fusobacteriales</taxon>
        <taxon>Fusobacteriaceae</taxon>
        <taxon>Fusobacterium</taxon>
    </lineage>
</organism>
<evidence type="ECO:0000313" key="2">
    <source>
        <dbReference type="Proteomes" id="UP000027473"/>
    </source>
</evidence>
<sequence length="88" mass="10581">MDGFYQLFFRKAFENNIKIIGVTDYFNIENYEKAYEYLNKLRYDKNLSESESEFYKALLLIPNIELRIPLVTKKGKLINIHCLFDFVL</sequence>
<dbReference type="AlphaFoldDB" id="A0AB73BVP0"/>
<evidence type="ECO:0000313" key="1">
    <source>
        <dbReference type="EMBL" id="KDE62863.1"/>
    </source>
</evidence>
<reference evidence="1 2" key="1">
    <citation type="submission" date="2014-01" db="EMBL/GenBank/DDBJ databases">
        <title>Comparative genomics of Fusobacterium necrophorum wild isolates.</title>
        <authorList>
            <person name="Kittichotirat W."/>
            <person name="Bumgarner R.E."/>
            <person name="Lawrence P."/>
        </authorList>
    </citation>
    <scope>NUCLEOTIDE SEQUENCE [LARGE SCALE GENOMIC DNA]</scope>
    <source>
        <strain evidence="1 2">BL</strain>
    </source>
</reference>